<dbReference type="AlphaFoldDB" id="A0A9P6DG59"/>
<name>A0A9P6DG59_PLEER</name>
<accession>A0A9P6DG59</accession>
<keyword evidence="2" id="KW-1185">Reference proteome</keyword>
<gene>
    <name evidence="1" type="ORF">BDN71DRAFT_1495372</name>
</gene>
<evidence type="ECO:0000313" key="2">
    <source>
        <dbReference type="Proteomes" id="UP000807025"/>
    </source>
</evidence>
<proteinExistence type="predicted"/>
<reference evidence="1" key="1">
    <citation type="submission" date="2020-11" db="EMBL/GenBank/DDBJ databases">
        <authorList>
            <consortium name="DOE Joint Genome Institute"/>
            <person name="Ahrendt S."/>
            <person name="Riley R."/>
            <person name="Andreopoulos W."/>
            <person name="Labutti K."/>
            <person name="Pangilinan J."/>
            <person name="Ruiz-Duenas F.J."/>
            <person name="Barrasa J.M."/>
            <person name="Sanchez-Garcia M."/>
            <person name="Camarero S."/>
            <person name="Miyauchi S."/>
            <person name="Serrano A."/>
            <person name="Linde D."/>
            <person name="Babiker R."/>
            <person name="Drula E."/>
            <person name="Ayuso-Fernandez I."/>
            <person name="Pacheco R."/>
            <person name="Padilla G."/>
            <person name="Ferreira P."/>
            <person name="Barriuso J."/>
            <person name="Kellner H."/>
            <person name="Castanera R."/>
            <person name="Alfaro M."/>
            <person name="Ramirez L."/>
            <person name="Pisabarro A.G."/>
            <person name="Kuo A."/>
            <person name="Tritt A."/>
            <person name="Lipzen A."/>
            <person name="He G."/>
            <person name="Yan M."/>
            <person name="Ng V."/>
            <person name="Cullen D."/>
            <person name="Martin F."/>
            <person name="Rosso M.-N."/>
            <person name="Henrissat B."/>
            <person name="Hibbett D."/>
            <person name="Martinez A.T."/>
            <person name="Grigoriev I.V."/>
        </authorList>
    </citation>
    <scope>NUCLEOTIDE SEQUENCE</scope>
    <source>
        <strain evidence="1">ATCC 90797</strain>
    </source>
</reference>
<dbReference type="EMBL" id="MU154554">
    <property type="protein sequence ID" value="KAF9496254.1"/>
    <property type="molecule type" value="Genomic_DNA"/>
</dbReference>
<comment type="caution">
    <text evidence="1">The sequence shown here is derived from an EMBL/GenBank/DDBJ whole genome shotgun (WGS) entry which is preliminary data.</text>
</comment>
<protein>
    <submittedName>
        <fullName evidence="1">Uncharacterized protein</fullName>
    </submittedName>
</protein>
<organism evidence="1 2">
    <name type="scientific">Pleurotus eryngii</name>
    <name type="common">Boletus of the steppes</name>
    <dbReference type="NCBI Taxonomy" id="5323"/>
    <lineage>
        <taxon>Eukaryota</taxon>
        <taxon>Fungi</taxon>
        <taxon>Dikarya</taxon>
        <taxon>Basidiomycota</taxon>
        <taxon>Agaricomycotina</taxon>
        <taxon>Agaricomycetes</taxon>
        <taxon>Agaricomycetidae</taxon>
        <taxon>Agaricales</taxon>
        <taxon>Pleurotineae</taxon>
        <taxon>Pleurotaceae</taxon>
        <taxon>Pleurotus</taxon>
    </lineage>
</organism>
<dbReference type="Proteomes" id="UP000807025">
    <property type="component" value="Unassembled WGS sequence"/>
</dbReference>
<evidence type="ECO:0000313" key="1">
    <source>
        <dbReference type="EMBL" id="KAF9496254.1"/>
    </source>
</evidence>
<sequence length="160" mass="18006">MSEAPLYKSTECAVYKDGPINHENPHCPIHVMHQLVMVWLKSKLPLSTEVFPCETCKQLRASAKEEVEPIPVWERKPDIKKPYEGLLPISSELSLLHTNCYAFHLIQRELISQITEMHCTMQAVATVLEPEQSSLAGCLLDSVKRSKHVLASSKEAMSPV</sequence>